<proteinExistence type="predicted"/>
<evidence type="ECO:0000313" key="3">
    <source>
        <dbReference type="EMBL" id="KAF8777478.1"/>
    </source>
</evidence>
<sequence>MSVGVRVVCVCLWCEWCVCVCVCEWCVCLCVRVVCMSVRASGVSMSVRASGVLCLSCECVSMLCVEWCVYVCACEWCVYVCACEWCVYVCACEVVCLCLCVASGVSMSVRASGVSMSVRASGGVYVCACEWCVMSVRASGVSMSVRASGVSMSVRASGVSMVCACEWCVYVCACEWCVYVCACEWLCVYVCACEWCVYVCACEWCVYVCACEWCVYVCACEWCCVYVCACEWCVMSVRASGVSMSVRASGVCLCLCVRVVVSMSVRASGVSMSVRASGVSMSVRASGVSMSVRASGVSMSVCIRIDNMMPKQNESKRSIEYFGLNPPSSHPSQPFADTSGSFPINLSNSARNIHSLKKRTENWKQISEKSVQTDPMHDFFPPHRLGELRKQINFLIESLGSIFKSLEPDFNQTIGSSRSCKNKINEVTSAGDVDSNAIVCPAFWTQPSPKYGNRTVTNAERTVTDRPENKYETLKMKLQKTLDCAFKIKNAIPSDLQCSSSGTADPLHMPTGAIMTPGTQTEPVNTYVKFLQAIDDAAGVSSETTDNRSRSTGNRFSPGRMRMRMNRTRTVDATGQKQKWGSHNIDRRCSNYSLDNVLDETLNRKTIQNVSQKSKHLNLDATVSEVMSNHTIDGIDQRFLDTSEKSQPYVGSLDQRSFNIDTMQSADAAAITQQTNDKHFNLADYISALREVDRRSPATKRMREFSISSKVYFDFDDYYEKLINMRNKFKSVSDSDVSCKP</sequence>
<keyword evidence="2" id="KW-0732">Signal</keyword>
<dbReference type="EMBL" id="JABXBU010002072">
    <property type="protein sequence ID" value="KAF8777478.1"/>
    <property type="molecule type" value="Genomic_DNA"/>
</dbReference>
<feature type="signal peptide" evidence="2">
    <location>
        <begin position="1"/>
        <end position="23"/>
    </location>
</feature>
<accession>A0A8T0EPS1</accession>
<feature type="chain" id="PRO_5035779937" evidence="2">
    <location>
        <begin position="24"/>
        <end position="741"/>
    </location>
</feature>
<evidence type="ECO:0000256" key="1">
    <source>
        <dbReference type="SAM" id="MobiDB-lite"/>
    </source>
</evidence>
<evidence type="ECO:0000313" key="4">
    <source>
        <dbReference type="Proteomes" id="UP000807504"/>
    </source>
</evidence>
<reference evidence="3" key="2">
    <citation type="submission" date="2020-06" db="EMBL/GenBank/DDBJ databases">
        <authorList>
            <person name="Sheffer M."/>
        </authorList>
    </citation>
    <scope>NUCLEOTIDE SEQUENCE</scope>
</reference>
<protein>
    <submittedName>
        <fullName evidence="3">Uncharacterized protein</fullName>
    </submittedName>
</protein>
<organism evidence="3 4">
    <name type="scientific">Argiope bruennichi</name>
    <name type="common">Wasp spider</name>
    <name type="synonym">Aranea bruennichi</name>
    <dbReference type="NCBI Taxonomy" id="94029"/>
    <lineage>
        <taxon>Eukaryota</taxon>
        <taxon>Metazoa</taxon>
        <taxon>Ecdysozoa</taxon>
        <taxon>Arthropoda</taxon>
        <taxon>Chelicerata</taxon>
        <taxon>Arachnida</taxon>
        <taxon>Araneae</taxon>
        <taxon>Araneomorphae</taxon>
        <taxon>Entelegynae</taxon>
        <taxon>Araneoidea</taxon>
        <taxon>Araneidae</taxon>
        <taxon>Argiope</taxon>
    </lineage>
</organism>
<evidence type="ECO:0000256" key="2">
    <source>
        <dbReference type="SAM" id="SignalP"/>
    </source>
</evidence>
<dbReference type="Proteomes" id="UP000807504">
    <property type="component" value="Unassembled WGS sequence"/>
</dbReference>
<keyword evidence="4" id="KW-1185">Reference proteome</keyword>
<feature type="region of interest" description="Disordered" evidence="1">
    <location>
        <begin position="539"/>
        <end position="560"/>
    </location>
</feature>
<dbReference type="AlphaFoldDB" id="A0A8T0EPS1"/>
<gene>
    <name evidence="3" type="ORF">HNY73_014335</name>
</gene>
<comment type="caution">
    <text evidence="3">The sequence shown here is derived from an EMBL/GenBank/DDBJ whole genome shotgun (WGS) entry which is preliminary data.</text>
</comment>
<name>A0A8T0EPS1_ARGBR</name>
<reference evidence="3" key="1">
    <citation type="journal article" date="2020" name="bioRxiv">
        <title>Chromosome-level reference genome of the European wasp spider Argiope bruennichi: a resource for studies on range expansion and evolutionary adaptation.</title>
        <authorList>
            <person name="Sheffer M.M."/>
            <person name="Hoppe A."/>
            <person name="Krehenwinkel H."/>
            <person name="Uhl G."/>
            <person name="Kuss A.W."/>
            <person name="Jensen L."/>
            <person name="Jensen C."/>
            <person name="Gillespie R.G."/>
            <person name="Hoff K.J."/>
            <person name="Prost S."/>
        </authorList>
    </citation>
    <scope>NUCLEOTIDE SEQUENCE</scope>
</reference>